<proteinExistence type="inferred from homology"/>
<dbReference type="Proteomes" id="UP000237347">
    <property type="component" value="Unassembled WGS sequence"/>
</dbReference>
<comment type="catalytic activity">
    <reaction evidence="6 7">
        <text>DNA(n) + a 2'-deoxyribonucleoside 5'-triphosphate = DNA(n+1) + diphosphate</text>
        <dbReference type="Rhea" id="RHEA:22508"/>
        <dbReference type="Rhea" id="RHEA-COMP:17339"/>
        <dbReference type="Rhea" id="RHEA-COMP:17340"/>
        <dbReference type="ChEBI" id="CHEBI:33019"/>
        <dbReference type="ChEBI" id="CHEBI:61560"/>
        <dbReference type="ChEBI" id="CHEBI:173112"/>
        <dbReference type="EC" id="2.7.7.49"/>
    </reaction>
</comment>
<keyword evidence="7" id="KW-0539">Nucleus</keyword>
<keyword evidence="4 7" id="KW-0460">Magnesium</keyword>
<evidence type="ECO:0000256" key="6">
    <source>
        <dbReference type="ARBA" id="ARBA00048173"/>
    </source>
</evidence>
<keyword evidence="3 7" id="KW-0479">Metal-binding</keyword>
<dbReference type="GO" id="GO:0000333">
    <property type="term" value="C:telomerase catalytic core complex"/>
    <property type="evidence" value="ECO:0007669"/>
    <property type="project" value="TreeGrafter"/>
</dbReference>
<comment type="similarity">
    <text evidence="7">Belongs to the reverse transcriptase family. Telomerase subfamily.</text>
</comment>
<dbReference type="SMART" id="SM00975">
    <property type="entry name" value="Telomerase_RBD"/>
    <property type="match status" value="1"/>
</dbReference>
<dbReference type="PANTHER" id="PTHR12066:SF0">
    <property type="entry name" value="TELOMERASE REVERSE TRANSCRIPTASE"/>
    <property type="match status" value="1"/>
</dbReference>
<dbReference type="AlphaFoldDB" id="A0AAW0K952"/>
<dbReference type="EC" id="2.7.7.49" evidence="7"/>
<sequence>MVVVLITEIRLMGVQMVILSHLFSGSNKKRALVDSANSMLEIQKFSSSSGVDDPSTSLDCVGSNGNESKKNVPEKSHGFNTAYCEETEPQFEANTCYCLRSQVVSFIWAVIRSIVPTELLGTPYDWRMLRRNIAMFIQLRRFENNQVQKCATGESVEMHKGSRRLDDAACVLRHKLLSCLVDHWCKQTSVTETEQGSQDLYYYRKSVWEKLINNAVTYLKDLGYRDLDDVKLGCPNKYESSLCH</sequence>
<dbReference type="Pfam" id="PF12009">
    <property type="entry name" value="Telomerase_RBD"/>
    <property type="match status" value="1"/>
</dbReference>
<comment type="function">
    <text evidence="7">Telomerase is a ribonucleoprotein enzyme essential for the replication of chromosome termini in most eukaryotes. It elongates telomeres. It is a reverse transcriptase that adds simple sequence repeats to chromosome ends by copying a template sequence within the RNA component of the enzyme.</text>
</comment>
<evidence type="ECO:0000259" key="9">
    <source>
        <dbReference type="SMART" id="SM00975"/>
    </source>
</evidence>
<evidence type="ECO:0000256" key="8">
    <source>
        <dbReference type="SAM" id="MobiDB-lite"/>
    </source>
</evidence>
<dbReference type="PANTHER" id="PTHR12066">
    <property type="entry name" value="TELOMERASE REVERSE TRANSCRIPTASE"/>
    <property type="match status" value="1"/>
</dbReference>
<feature type="compositionally biased region" description="Low complexity" evidence="8">
    <location>
        <begin position="46"/>
        <end position="57"/>
    </location>
</feature>
<dbReference type="GO" id="GO:0042162">
    <property type="term" value="F:telomeric DNA binding"/>
    <property type="evidence" value="ECO:0007669"/>
    <property type="project" value="TreeGrafter"/>
</dbReference>
<keyword evidence="1 7" id="KW-0808">Transferase</keyword>
<gene>
    <name evidence="10" type="primary">TERT_6</name>
    <name evidence="10" type="ORF">CFP56_023462</name>
</gene>
<reference evidence="10 11" key="1">
    <citation type="journal article" date="2018" name="Sci. Data">
        <title>The draft genome sequence of cork oak.</title>
        <authorList>
            <person name="Ramos A.M."/>
            <person name="Usie A."/>
            <person name="Barbosa P."/>
            <person name="Barros P.M."/>
            <person name="Capote T."/>
            <person name="Chaves I."/>
            <person name="Simoes F."/>
            <person name="Abreu I."/>
            <person name="Carrasquinho I."/>
            <person name="Faro C."/>
            <person name="Guimaraes J.B."/>
            <person name="Mendonca D."/>
            <person name="Nobrega F."/>
            <person name="Rodrigues L."/>
            <person name="Saibo N.J.M."/>
            <person name="Varela M.C."/>
            <person name="Egas C."/>
            <person name="Matos J."/>
            <person name="Miguel C.M."/>
            <person name="Oliveira M.M."/>
            <person name="Ricardo C.P."/>
            <person name="Goncalves S."/>
        </authorList>
    </citation>
    <scope>NUCLEOTIDE SEQUENCE [LARGE SCALE GENOMIC DNA]</scope>
    <source>
        <strain evidence="11">cv. HL8</strain>
    </source>
</reference>
<evidence type="ECO:0000256" key="7">
    <source>
        <dbReference type="RuleBase" id="RU365061"/>
    </source>
</evidence>
<comment type="subcellular location">
    <subcellularLocation>
        <location evidence="7">Nucleus</location>
    </subcellularLocation>
    <subcellularLocation>
        <location evidence="7">Chromosome</location>
        <location evidence="7">Telomere</location>
    </subcellularLocation>
</comment>
<dbReference type="InterPro" id="IPR003545">
    <property type="entry name" value="Telomerase_RT"/>
</dbReference>
<evidence type="ECO:0000313" key="10">
    <source>
        <dbReference type="EMBL" id="KAK7835524.1"/>
    </source>
</evidence>
<keyword evidence="5 7" id="KW-0695">RNA-directed DNA polymerase</keyword>
<evidence type="ECO:0000256" key="3">
    <source>
        <dbReference type="ARBA" id="ARBA00022723"/>
    </source>
</evidence>
<dbReference type="GO" id="GO:0007004">
    <property type="term" value="P:telomere maintenance via telomerase"/>
    <property type="evidence" value="ECO:0007669"/>
    <property type="project" value="TreeGrafter"/>
</dbReference>
<dbReference type="Gene3D" id="1.10.132.70">
    <property type="match status" value="1"/>
</dbReference>
<evidence type="ECO:0000256" key="2">
    <source>
        <dbReference type="ARBA" id="ARBA00022695"/>
    </source>
</evidence>
<dbReference type="GO" id="GO:0070034">
    <property type="term" value="F:telomerase RNA binding"/>
    <property type="evidence" value="ECO:0007669"/>
    <property type="project" value="TreeGrafter"/>
</dbReference>
<dbReference type="GO" id="GO:0003720">
    <property type="term" value="F:telomerase activity"/>
    <property type="evidence" value="ECO:0007669"/>
    <property type="project" value="InterPro"/>
</dbReference>
<dbReference type="InterPro" id="IPR021891">
    <property type="entry name" value="Telomerase_RBD"/>
</dbReference>
<keyword evidence="7" id="KW-0158">Chromosome</keyword>
<protein>
    <recommendedName>
        <fullName evidence="7">Telomerase reverse transcriptase</fullName>
        <ecNumber evidence="7">2.7.7.49</ecNumber>
    </recommendedName>
    <alternativeName>
        <fullName evidence="7">Telomerase catalytic subunit</fullName>
    </alternativeName>
</protein>
<keyword evidence="7" id="KW-0779">Telomere</keyword>
<feature type="domain" description="Telomerase ribonucleoprotein complex - RNA-binding" evidence="9">
    <location>
        <begin position="101"/>
        <end position="221"/>
    </location>
</feature>
<evidence type="ECO:0000256" key="1">
    <source>
        <dbReference type="ARBA" id="ARBA00022679"/>
    </source>
</evidence>
<dbReference type="GO" id="GO:0000781">
    <property type="term" value="C:chromosome, telomeric region"/>
    <property type="evidence" value="ECO:0007669"/>
    <property type="project" value="UniProtKB-SubCell"/>
</dbReference>
<evidence type="ECO:0000256" key="5">
    <source>
        <dbReference type="ARBA" id="ARBA00022918"/>
    </source>
</evidence>
<keyword evidence="2 7" id="KW-0548">Nucleotidyltransferase</keyword>
<organism evidence="10 11">
    <name type="scientific">Quercus suber</name>
    <name type="common">Cork oak</name>
    <dbReference type="NCBI Taxonomy" id="58331"/>
    <lineage>
        <taxon>Eukaryota</taxon>
        <taxon>Viridiplantae</taxon>
        <taxon>Streptophyta</taxon>
        <taxon>Embryophyta</taxon>
        <taxon>Tracheophyta</taxon>
        <taxon>Spermatophyta</taxon>
        <taxon>Magnoliopsida</taxon>
        <taxon>eudicotyledons</taxon>
        <taxon>Gunneridae</taxon>
        <taxon>Pentapetalae</taxon>
        <taxon>rosids</taxon>
        <taxon>fabids</taxon>
        <taxon>Fagales</taxon>
        <taxon>Fagaceae</taxon>
        <taxon>Quercus</taxon>
    </lineage>
</organism>
<accession>A0AAW0K952</accession>
<dbReference type="EMBL" id="PKMF04000370">
    <property type="protein sequence ID" value="KAK7835524.1"/>
    <property type="molecule type" value="Genomic_DNA"/>
</dbReference>
<name>A0AAW0K952_QUESU</name>
<evidence type="ECO:0000313" key="11">
    <source>
        <dbReference type="Proteomes" id="UP000237347"/>
    </source>
</evidence>
<comment type="caution">
    <text evidence="10">The sequence shown here is derived from an EMBL/GenBank/DDBJ whole genome shotgun (WGS) entry which is preliminary data.</text>
</comment>
<evidence type="ECO:0000256" key="4">
    <source>
        <dbReference type="ARBA" id="ARBA00022842"/>
    </source>
</evidence>
<dbReference type="GO" id="GO:0046872">
    <property type="term" value="F:metal ion binding"/>
    <property type="evidence" value="ECO:0007669"/>
    <property type="project" value="UniProtKB-KW"/>
</dbReference>
<keyword evidence="11" id="KW-1185">Reference proteome</keyword>
<feature type="region of interest" description="Disordered" evidence="8">
    <location>
        <begin position="46"/>
        <end position="74"/>
    </location>
</feature>